<evidence type="ECO:0000313" key="4">
    <source>
        <dbReference type="Proteomes" id="UP000569914"/>
    </source>
</evidence>
<dbReference type="SUPFAM" id="SSF46955">
    <property type="entry name" value="Putative DNA-binding domain"/>
    <property type="match status" value="2"/>
</dbReference>
<name>A0A7Y9IEE4_9ACTN</name>
<dbReference type="Gene3D" id="1.10.1660.10">
    <property type="match status" value="2"/>
</dbReference>
<evidence type="ECO:0000313" key="3">
    <source>
        <dbReference type="EMBL" id="NYE75342.1"/>
    </source>
</evidence>
<feature type="domain" description="HTH merR-type" evidence="2">
    <location>
        <begin position="14"/>
        <end position="49"/>
    </location>
</feature>
<dbReference type="PROSITE" id="PS50937">
    <property type="entry name" value="HTH_MERR_2"/>
    <property type="match status" value="2"/>
</dbReference>
<dbReference type="Proteomes" id="UP000569914">
    <property type="component" value="Unassembled WGS sequence"/>
</dbReference>
<organism evidence="3 4">
    <name type="scientific">Microlunatus parietis</name>
    <dbReference type="NCBI Taxonomy" id="682979"/>
    <lineage>
        <taxon>Bacteria</taxon>
        <taxon>Bacillati</taxon>
        <taxon>Actinomycetota</taxon>
        <taxon>Actinomycetes</taxon>
        <taxon>Propionibacteriales</taxon>
        <taxon>Propionibacteriaceae</taxon>
        <taxon>Microlunatus</taxon>
    </lineage>
</organism>
<dbReference type="AlphaFoldDB" id="A0A7Y9IEE4"/>
<gene>
    <name evidence="3" type="ORF">BKA15_006671</name>
</gene>
<keyword evidence="4" id="KW-1185">Reference proteome</keyword>
<dbReference type="PANTHER" id="PTHR30204:SF93">
    <property type="entry name" value="HTH MERR-TYPE DOMAIN-CONTAINING PROTEIN"/>
    <property type="match status" value="1"/>
</dbReference>
<dbReference type="GO" id="GO:0003700">
    <property type="term" value="F:DNA-binding transcription factor activity"/>
    <property type="evidence" value="ECO:0007669"/>
    <property type="project" value="InterPro"/>
</dbReference>
<dbReference type="EMBL" id="JACCBU010000001">
    <property type="protein sequence ID" value="NYE75342.1"/>
    <property type="molecule type" value="Genomic_DNA"/>
</dbReference>
<dbReference type="PROSITE" id="PS00552">
    <property type="entry name" value="HTH_MERR_1"/>
    <property type="match status" value="1"/>
</dbReference>
<feature type="domain" description="HTH merR-type" evidence="2">
    <location>
        <begin position="128"/>
        <end position="195"/>
    </location>
</feature>
<comment type="caution">
    <text evidence="3">The sequence shown here is derived from an EMBL/GenBank/DDBJ whole genome shotgun (WGS) entry which is preliminary data.</text>
</comment>
<dbReference type="Pfam" id="PF13411">
    <property type="entry name" value="MerR_1"/>
    <property type="match status" value="1"/>
</dbReference>
<dbReference type="InterPro" id="IPR047057">
    <property type="entry name" value="MerR_fam"/>
</dbReference>
<accession>A0A7Y9IEE4</accession>
<dbReference type="InterPro" id="IPR009061">
    <property type="entry name" value="DNA-bd_dom_put_sf"/>
</dbReference>
<dbReference type="RefSeq" id="WP_179757865.1">
    <property type="nucleotide sequence ID" value="NZ_JACCBU010000001.1"/>
</dbReference>
<proteinExistence type="predicted"/>
<protein>
    <submittedName>
        <fullName evidence="3">DNA-binding transcriptional MerR regulator</fullName>
    </submittedName>
</protein>
<dbReference type="SMART" id="SM00422">
    <property type="entry name" value="HTH_MERR"/>
    <property type="match status" value="2"/>
</dbReference>
<dbReference type="PANTHER" id="PTHR30204">
    <property type="entry name" value="REDOX-CYCLING DRUG-SENSING TRANSCRIPTIONAL ACTIVATOR SOXR"/>
    <property type="match status" value="1"/>
</dbReference>
<evidence type="ECO:0000259" key="2">
    <source>
        <dbReference type="PROSITE" id="PS50937"/>
    </source>
</evidence>
<dbReference type="InterPro" id="IPR000551">
    <property type="entry name" value="MerR-type_HTH_dom"/>
</dbReference>
<dbReference type="Pfam" id="PF00376">
    <property type="entry name" value="MerR"/>
    <property type="match status" value="1"/>
</dbReference>
<keyword evidence="1 3" id="KW-0238">DNA-binding</keyword>
<sequence length="249" mass="27102">MEKSLKRGLRPVDLARRHGLSTQAVRNYEQDGCLPEADRSPAGYRRYTELHDAALGAYLALIRGHGHATAGMIMRAAHAGDLDGVLQQIDESHARLQRDRATLQAVRDAIDLLAGQRPEAAAVEGSSSIGAVAHRLGLTAATVRAWERAGILEPQRNPATGHREFGPDDLRDAELARLLRRGGERLDRIATVIAQVRGAGSTDALVASLADWQDRLVRRGLAMIAADGRLANYLDTLRRAAESDVRPRH</sequence>
<evidence type="ECO:0000256" key="1">
    <source>
        <dbReference type="ARBA" id="ARBA00023125"/>
    </source>
</evidence>
<dbReference type="GO" id="GO:0003677">
    <property type="term" value="F:DNA binding"/>
    <property type="evidence" value="ECO:0007669"/>
    <property type="project" value="UniProtKB-KW"/>
</dbReference>
<reference evidence="3 4" key="1">
    <citation type="submission" date="2020-07" db="EMBL/GenBank/DDBJ databases">
        <title>Sequencing the genomes of 1000 actinobacteria strains.</title>
        <authorList>
            <person name="Klenk H.-P."/>
        </authorList>
    </citation>
    <scope>NUCLEOTIDE SEQUENCE [LARGE SCALE GENOMIC DNA]</scope>
    <source>
        <strain evidence="3 4">DSM 22083</strain>
    </source>
</reference>